<sequence>MTSLRWYLKGTLPRLSLPRDSATMGGLFSCNHRILADPIYISITLDMLVNIVTYSLSKVCEWVSVIKTYSQLRKSEEDRKLMKEMLWKGDLMIYLEGLPGAVPIAVQLVVHRAM</sequence>
<dbReference type="GO" id="GO:0010143">
    <property type="term" value="P:cutin biosynthetic process"/>
    <property type="evidence" value="ECO:0007669"/>
    <property type="project" value="TreeGrafter"/>
</dbReference>
<dbReference type="PANTHER" id="PTHR15486">
    <property type="entry name" value="ANCIENT UBIQUITOUS PROTEIN"/>
    <property type="match status" value="1"/>
</dbReference>
<dbReference type="PANTHER" id="PTHR15486:SF62">
    <property type="entry name" value="GLYCEROL-3-PHOSPHATE ACYLTRANSFERASE 2-RELATED"/>
    <property type="match status" value="1"/>
</dbReference>
<dbReference type="GO" id="GO:0090447">
    <property type="term" value="F:glycerol-3-phosphate 2-O-acyltransferase activity"/>
    <property type="evidence" value="ECO:0007669"/>
    <property type="project" value="TreeGrafter"/>
</dbReference>
<reference evidence="3" key="1">
    <citation type="submission" date="2017-07" db="EMBL/GenBank/DDBJ databases">
        <title>Taro Niue Genome Assembly and Annotation.</title>
        <authorList>
            <person name="Atibalentja N."/>
            <person name="Keating K."/>
            <person name="Fields C.J."/>
        </authorList>
    </citation>
    <scope>NUCLEOTIDE SEQUENCE</scope>
    <source>
        <strain evidence="3">Niue_2</strain>
        <tissue evidence="3">Leaf</tissue>
    </source>
</reference>
<comment type="caution">
    <text evidence="3">The sequence shown here is derived from an EMBL/GenBank/DDBJ whole genome shotgun (WGS) entry which is preliminary data.</text>
</comment>
<evidence type="ECO:0000256" key="1">
    <source>
        <dbReference type="ARBA" id="ARBA00004370"/>
    </source>
</evidence>
<comment type="subcellular location">
    <subcellularLocation>
        <location evidence="1">Membrane</location>
    </subcellularLocation>
</comment>
<gene>
    <name evidence="3" type="ORF">Taro_044408</name>
</gene>
<keyword evidence="2" id="KW-0472">Membrane</keyword>
<organism evidence="3 4">
    <name type="scientific">Colocasia esculenta</name>
    <name type="common">Wild taro</name>
    <name type="synonym">Arum esculentum</name>
    <dbReference type="NCBI Taxonomy" id="4460"/>
    <lineage>
        <taxon>Eukaryota</taxon>
        <taxon>Viridiplantae</taxon>
        <taxon>Streptophyta</taxon>
        <taxon>Embryophyta</taxon>
        <taxon>Tracheophyta</taxon>
        <taxon>Spermatophyta</taxon>
        <taxon>Magnoliopsida</taxon>
        <taxon>Liliopsida</taxon>
        <taxon>Araceae</taxon>
        <taxon>Aroideae</taxon>
        <taxon>Colocasieae</taxon>
        <taxon>Colocasia</taxon>
    </lineage>
</organism>
<dbReference type="EMBL" id="NMUH01004998">
    <property type="protein sequence ID" value="MQM11501.1"/>
    <property type="molecule type" value="Genomic_DNA"/>
</dbReference>
<dbReference type="Proteomes" id="UP000652761">
    <property type="component" value="Unassembled WGS sequence"/>
</dbReference>
<name>A0A843X0R7_COLES</name>
<evidence type="ECO:0000256" key="2">
    <source>
        <dbReference type="ARBA" id="ARBA00023136"/>
    </source>
</evidence>
<keyword evidence="4" id="KW-1185">Reference proteome</keyword>
<accession>A0A843X0R7</accession>
<evidence type="ECO:0000313" key="4">
    <source>
        <dbReference type="Proteomes" id="UP000652761"/>
    </source>
</evidence>
<dbReference type="AlphaFoldDB" id="A0A843X0R7"/>
<protein>
    <submittedName>
        <fullName evidence="3">Uncharacterized protein</fullName>
    </submittedName>
</protein>
<proteinExistence type="predicted"/>
<evidence type="ECO:0000313" key="3">
    <source>
        <dbReference type="EMBL" id="MQM11501.1"/>
    </source>
</evidence>
<dbReference type="GO" id="GO:0016791">
    <property type="term" value="F:phosphatase activity"/>
    <property type="evidence" value="ECO:0007669"/>
    <property type="project" value="TreeGrafter"/>
</dbReference>
<dbReference type="GO" id="GO:0016020">
    <property type="term" value="C:membrane"/>
    <property type="evidence" value="ECO:0007669"/>
    <property type="project" value="UniProtKB-SubCell"/>
</dbReference>